<evidence type="ECO:0000256" key="3">
    <source>
        <dbReference type="ARBA" id="ARBA00022490"/>
    </source>
</evidence>
<feature type="compositionally biased region" description="Low complexity" evidence="5">
    <location>
        <begin position="749"/>
        <end position="761"/>
    </location>
</feature>
<keyword evidence="4" id="KW-0967">Endosome</keyword>
<dbReference type="EMBL" id="FNXT01001188">
    <property type="protein sequence ID" value="SZX73318.1"/>
    <property type="molecule type" value="Genomic_DNA"/>
</dbReference>
<dbReference type="Pfam" id="PF13949">
    <property type="entry name" value="ALIX_LYPXL_bnd"/>
    <property type="match status" value="1"/>
</dbReference>
<dbReference type="GO" id="GO:0043328">
    <property type="term" value="P:protein transport to vacuole involved in ubiquitin-dependent protein catabolic process via the multivesicular body sorting pathway"/>
    <property type="evidence" value="ECO:0007669"/>
    <property type="project" value="TreeGrafter"/>
</dbReference>
<dbReference type="Proteomes" id="UP000256970">
    <property type="component" value="Unassembled WGS sequence"/>
</dbReference>
<proteinExistence type="predicted"/>
<dbReference type="SMART" id="SM01041">
    <property type="entry name" value="BRO1"/>
    <property type="match status" value="1"/>
</dbReference>
<feature type="compositionally biased region" description="Pro residues" evidence="5">
    <location>
        <begin position="773"/>
        <end position="793"/>
    </location>
</feature>
<keyword evidence="9" id="KW-1185">Reference proteome</keyword>
<dbReference type="AlphaFoldDB" id="A0A383VUN5"/>
<organism evidence="7 9">
    <name type="scientific">Tetradesmus obliquus</name>
    <name type="common">Green alga</name>
    <name type="synonym">Acutodesmus obliquus</name>
    <dbReference type="NCBI Taxonomy" id="3088"/>
    <lineage>
        <taxon>Eukaryota</taxon>
        <taxon>Viridiplantae</taxon>
        <taxon>Chlorophyta</taxon>
        <taxon>core chlorophytes</taxon>
        <taxon>Chlorophyceae</taxon>
        <taxon>CS clade</taxon>
        <taxon>Sphaeropleales</taxon>
        <taxon>Scenedesmaceae</taxon>
        <taxon>Tetradesmus</taxon>
    </lineage>
</organism>
<evidence type="ECO:0000256" key="2">
    <source>
        <dbReference type="ARBA" id="ARBA00004496"/>
    </source>
</evidence>
<dbReference type="Pfam" id="PF03097">
    <property type="entry name" value="BRO1"/>
    <property type="match status" value="1"/>
</dbReference>
<dbReference type="STRING" id="3088.A0A383VUN5"/>
<name>A0A383VUN5_TETOB</name>
<protein>
    <recommendedName>
        <fullName evidence="6">BRO1 domain-containing protein</fullName>
    </recommendedName>
</protein>
<feature type="compositionally biased region" description="Low complexity" evidence="5">
    <location>
        <begin position="810"/>
        <end position="868"/>
    </location>
</feature>
<feature type="region of interest" description="Disordered" evidence="5">
    <location>
        <begin position="716"/>
        <end position="896"/>
    </location>
</feature>
<feature type="compositionally biased region" description="Low complexity" evidence="5">
    <location>
        <begin position="886"/>
        <end position="896"/>
    </location>
</feature>
<gene>
    <name evidence="8" type="ORF">BQ4739_LOCUS13423</name>
    <name evidence="7" type="ORF">BQ4739_LOCUS8496</name>
</gene>
<dbReference type="Gene3D" id="1.20.120.560">
    <property type="entry name" value="alix/aip1 in complex with the ypdl late domain"/>
    <property type="match status" value="1"/>
</dbReference>
<dbReference type="InterPro" id="IPR025304">
    <property type="entry name" value="ALIX_V_dom"/>
</dbReference>
<evidence type="ECO:0000313" key="9">
    <source>
        <dbReference type="Proteomes" id="UP000256970"/>
    </source>
</evidence>
<keyword evidence="3" id="KW-0963">Cytoplasm</keyword>
<dbReference type="InterPro" id="IPR038499">
    <property type="entry name" value="BRO1_sf"/>
</dbReference>
<feature type="domain" description="BRO1" evidence="6">
    <location>
        <begin position="7"/>
        <end position="397"/>
    </location>
</feature>
<dbReference type="Gene3D" id="1.25.40.280">
    <property type="entry name" value="alix/aip1 like domains"/>
    <property type="match status" value="1"/>
</dbReference>
<comment type="subcellular location">
    <subcellularLocation>
        <location evidence="2">Cytoplasm</location>
    </subcellularLocation>
    <subcellularLocation>
        <location evidence="1">Endosome</location>
    </subcellularLocation>
</comment>
<dbReference type="GO" id="GO:0005768">
    <property type="term" value="C:endosome"/>
    <property type="evidence" value="ECO:0007669"/>
    <property type="project" value="UniProtKB-SubCell"/>
</dbReference>
<dbReference type="PROSITE" id="PS51180">
    <property type="entry name" value="BRO1"/>
    <property type="match status" value="1"/>
</dbReference>
<dbReference type="PANTHER" id="PTHR23030:SF30">
    <property type="entry name" value="TYROSINE-PROTEIN PHOSPHATASE NON-RECEPTOR TYPE 23"/>
    <property type="match status" value="1"/>
</dbReference>
<evidence type="ECO:0000313" key="8">
    <source>
        <dbReference type="EMBL" id="SZX73318.1"/>
    </source>
</evidence>
<dbReference type="InterPro" id="IPR004328">
    <property type="entry name" value="BRO1_dom"/>
</dbReference>
<feature type="compositionally biased region" description="Pro residues" evidence="5">
    <location>
        <begin position="735"/>
        <end position="748"/>
    </location>
</feature>
<evidence type="ECO:0000256" key="5">
    <source>
        <dbReference type="SAM" id="MobiDB-lite"/>
    </source>
</evidence>
<feature type="compositionally biased region" description="Basic and acidic residues" evidence="5">
    <location>
        <begin position="716"/>
        <end position="726"/>
    </location>
</feature>
<accession>A0A383VUN5</accession>
<sequence>MPSASSVLLAIHIKRTDNVELKNPILSYIRETYSDREAEDAVDDLVAIQTLRNELVTSQAGSQLTAKDSYIKYYKCLTSIETRFPISNEKGNVRISFPWTDAFRPSKKTSQSNIHYEKAAVLFNVAAVISQQALQVDRATADGIKEACKLFQEAAGMFGHLKESEGAKVDNPRPVDLSPECLSMMEKLMMAQAQECVYHKAVMDKKSPGTLARLAKQAGNMYGEVSPIFNQPAVVQHFERSWVAHTKMKASLYDVNALMDQAKQYNSDTKIAFEIATLSEAFVRMQSVKALAKAVSSEMADSLKSQEEVLTLALTKAQKDNNTVYLERVPAFADVPAVQPAILVKAAPPTNLDASSENLFSGLIPDSSAKALSKYTDMVDSISREQLTALADATDAARITLKQAELPDLLEALDGVSSASVPEGLLREIEEVGSIGGPQHLQEILTEMGELRRHVEGDLSACQAALDEEAQADAGARAQYGDEWRMPTSATLAKHYWEKLHSYRSTMAQAGESDGKVIQRLRDHEALFAALTPDAAANQLPRLQAPLVSTGADPAVVVASLRRNMEGLSQLSNDRAGLEDRLKELKARDNILPKLMAAGSANTDALFERELKKYDALKADVTANVGRNAELLAAISRDAQAFKAVFEVPAWRAACEGAAGGIKATLKTYKEVLDHLSEGLRFYMSLQEAVKQHQQQCSDYAYTRALQRDDMRQDLDRRRREVRESKAAAAAVAAAPPPPMQHHQPPPQQQQQQHHVQQQMAYMSLNPGQPAGPSYPPYPMQTPHSAPPPPGPQAPAYMSYGGAPPPANPPYQQQQPYGGQQQQQPAYGGYQQQQGYPPAAYGAPQVQQPYHGSYGAPPQQQQGQQPAALNPYGSYGGQQQQPPPQQTQQPQWPQWQ</sequence>
<evidence type="ECO:0000256" key="4">
    <source>
        <dbReference type="ARBA" id="ARBA00022753"/>
    </source>
</evidence>
<evidence type="ECO:0000256" key="1">
    <source>
        <dbReference type="ARBA" id="ARBA00004177"/>
    </source>
</evidence>
<dbReference type="Gene3D" id="1.20.140.50">
    <property type="entry name" value="alix/aip1 like domains"/>
    <property type="match status" value="1"/>
</dbReference>
<evidence type="ECO:0000259" key="6">
    <source>
        <dbReference type="PROSITE" id="PS51180"/>
    </source>
</evidence>
<reference evidence="7 9" key="1">
    <citation type="submission" date="2016-10" db="EMBL/GenBank/DDBJ databases">
        <authorList>
            <person name="Cai Z."/>
        </authorList>
    </citation>
    <scope>NUCLEOTIDE SEQUENCE [LARGE SCALE GENOMIC DNA]</scope>
</reference>
<dbReference type="CDD" id="cd09246">
    <property type="entry name" value="BRO1_Alix_like_1"/>
    <property type="match status" value="1"/>
</dbReference>
<dbReference type="EMBL" id="FNXT01000841">
    <property type="protein sequence ID" value="SZX68116.1"/>
    <property type="molecule type" value="Genomic_DNA"/>
</dbReference>
<dbReference type="PANTHER" id="PTHR23030">
    <property type="entry name" value="PCD6 INTERACTING PROTEIN-RELATED"/>
    <property type="match status" value="1"/>
</dbReference>
<evidence type="ECO:0000313" key="7">
    <source>
        <dbReference type="EMBL" id="SZX68116.1"/>
    </source>
</evidence>